<reference evidence="1" key="1">
    <citation type="journal article" date="2014" name="Front. Microbiol.">
        <title>High frequency of phylogenetically diverse reductive dehalogenase-homologous genes in deep subseafloor sedimentary metagenomes.</title>
        <authorList>
            <person name="Kawai M."/>
            <person name="Futagami T."/>
            <person name="Toyoda A."/>
            <person name="Takaki Y."/>
            <person name="Nishi S."/>
            <person name="Hori S."/>
            <person name="Arai W."/>
            <person name="Tsubouchi T."/>
            <person name="Morono Y."/>
            <person name="Uchiyama I."/>
            <person name="Ito T."/>
            <person name="Fujiyama A."/>
            <person name="Inagaki F."/>
            <person name="Takami H."/>
        </authorList>
    </citation>
    <scope>NUCLEOTIDE SEQUENCE</scope>
    <source>
        <strain evidence="1">Expedition CK06-06</strain>
    </source>
</reference>
<name>X1E0V3_9ZZZZ</name>
<accession>X1E0V3</accession>
<feature type="non-terminal residue" evidence="1">
    <location>
        <position position="1"/>
    </location>
</feature>
<comment type="caution">
    <text evidence="1">The sequence shown here is derived from an EMBL/GenBank/DDBJ whole genome shotgun (WGS) entry which is preliminary data.</text>
</comment>
<dbReference type="EMBL" id="BART01038090">
    <property type="protein sequence ID" value="GAH14030.1"/>
    <property type="molecule type" value="Genomic_DNA"/>
</dbReference>
<gene>
    <name evidence="1" type="ORF">S01H4_63372</name>
</gene>
<proteinExistence type="predicted"/>
<dbReference type="AlphaFoldDB" id="X1E0V3"/>
<protein>
    <submittedName>
        <fullName evidence="1">Uncharacterized protein</fullName>
    </submittedName>
</protein>
<evidence type="ECO:0000313" key="1">
    <source>
        <dbReference type="EMBL" id="GAH14030.1"/>
    </source>
</evidence>
<organism evidence="1">
    <name type="scientific">marine sediment metagenome</name>
    <dbReference type="NCBI Taxonomy" id="412755"/>
    <lineage>
        <taxon>unclassified sequences</taxon>
        <taxon>metagenomes</taxon>
        <taxon>ecological metagenomes</taxon>
    </lineage>
</organism>
<sequence>GLESVFFNNLAIPLAGGFGGFKSMHGWKGPCGAICGGCAAIGIIGRLIEVISIFVSLLQIKKITNYYQYS</sequence>